<comment type="caution">
    <text evidence="2">The sequence shown here is derived from an EMBL/GenBank/DDBJ whole genome shotgun (WGS) entry which is preliminary data.</text>
</comment>
<dbReference type="Pfam" id="PF00583">
    <property type="entry name" value="Acetyltransf_1"/>
    <property type="match status" value="1"/>
</dbReference>
<dbReference type="SUPFAM" id="SSF55729">
    <property type="entry name" value="Acyl-CoA N-acyltransferases (Nat)"/>
    <property type="match status" value="1"/>
</dbReference>
<dbReference type="RefSeq" id="WP_343762060.1">
    <property type="nucleotide sequence ID" value="NZ_BAAACG010000010.1"/>
</dbReference>
<accession>A0ABP3UYA9</accession>
<feature type="domain" description="N-acetyltransferase" evidence="1">
    <location>
        <begin position="142"/>
        <end position="276"/>
    </location>
</feature>
<organism evidence="2 3">
    <name type="scientific">Clostridium oceanicum</name>
    <dbReference type="NCBI Taxonomy" id="1543"/>
    <lineage>
        <taxon>Bacteria</taxon>
        <taxon>Bacillati</taxon>
        <taxon>Bacillota</taxon>
        <taxon>Clostridia</taxon>
        <taxon>Eubacteriales</taxon>
        <taxon>Clostridiaceae</taxon>
        <taxon>Clostridium</taxon>
    </lineage>
</organism>
<dbReference type="InterPro" id="IPR040579">
    <property type="entry name" value="Acetyltransf_19"/>
</dbReference>
<proteinExistence type="predicted"/>
<evidence type="ECO:0000313" key="3">
    <source>
        <dbReference type="Proteomes" id="UP001501510"/>
    </source>
</evidence>
<dbReference type="InterPro" id="IPR016181">
    <property type="entry name" value="Acyl_CoA_acyltransferase"/>
</dbReference>
<reference evidence="3" key="1">
    <citation type="journal article" date="2019" name="Int. J. Syst. Evol. Microbiol.">
        <title>The Global Catalogue of Microorganisms (GCM) 10K type strain sequencing project: providing services to taxonomists for standard genome sequencing and annotation.</title>
        <authorList>
            <consortium name="The Broad Institute Genomics Platform"/>
            <consortium name="The Broad Institute Genome Sequencing Center for Infectious Disease"/>
            <person name="Wu L."/>
            <person name="Ma J."/>
        </authorList>
    </citation>
    <scope>NUCLEOTIDE SEQUENCE [LARGE SCALE GENOMIC DNA]</scope>
    <source>
        <strain evidence="3">JCM 1407</strain>
    </source>
</reference>
<sequence length="276" mass="32200">MYRVKIVDIKELEKMMKSYYESLIAPMDDYWEGSVLAKCKYYLLLGENSGENNIEDDVVIGFFAIGEDSGLYQFYLEEEYLYNSEDIFKFVVDEMKISKACVATYDTRFLVLCMDYIKDMKVSCYLYTECKKVDPEKPIENINIRLATLDDLEEIINFSFYSLDGVNEIWLKDYLTKWINKKGIYLFIDGTNIIGTGELRINYRYKNTAYLGIIVSKNHRGIGMGKYITSYLRKTADEKNLTAVLAADVNNTSSNKMIKNSGFYCYHRIMEVTFKK</sequence>
<dbReference type="PROSITE" id="PS51186">
    <property type="entry name" value="GNAT"/>
    <property type="match status" value="1"/>
</dbReference>
<evidence type="ECO:0000313" key="2">
    <source>
        <dbReference type="EMBL" id="GAA0742783.1"/>
    </source>
</evidence>
<dbReference type="InterPro" id="IPR000182">
    <property type="entry name" value="GNAT_dom"/>
</dbReference>
<dbReference type="Pfam" id="PF18015">
    <property type="entry name" value="Acetyltransf_19"/>
    <property type="match status" value="1"/>
</dbReference>
<dbReference type="EMBL" id="BAAACG010000010">
    <property type="protein sequence ID" value="GAA0742783.1"/>
    <property type="molecule type" value="Genomic_DNA"/>
</dbReference>
<gene>
    <name evidence="2" type="ORF">GCM10008906_25730</name>
</gene>
<dbReference type="Proteomes" id="UP001501510">
    <property type="component" value="Unassembled WGS sequence"/>
</dbReference>
<protein>
    <recommendedName>
        <fullName evidence="1">N-acetyltransferase domain-containing protein</fullName>
    </recommendedName>
</protein>
<name>A0ABP3UYA9_9CLOT</name>
<dbReference type="CDD" id="cd04301">
    <property type="entry name" value="NAT_SF"/>
    <property type="match status" value="1"/>
</dbReference>
<evidence type="ECO:0000259" key="1">
    <source>
        <dbReference type="PROSITE" id="PS51186"/>
    </source>
</evidence>
<dbReference type="Gene3D" id="3.40.630.80">
    <property type="match status" value="1"/>
</dbReference>
<keyword evidence="3" id="KW-1185">Reference proteome</keyword>
<dbReference type="Gene3D" id="3.40.630.30">
    <property type="match status" value="1"/>
</dbReference>